<evidence type="ECO:0000256" key="7">
    <source>
        <dbReference type="ARBA" id="ARBA00023049"/>
    </source>
</evidence>
<evidence type="ECO:0000256" key="9">
    <source>
        <dbReference type="SAM" id="MobiDB-lite"/>
    </source>
</evidence>
<keyword evidence="8" id="KW-1015">Disulfide bond</keyword>
<sequence length="346" mass="35920">MNQGGNALRSVNAGGKAGTWGGLLFSGLALAGLVAVTAAESPAREGAPTTGPPPGAGGGNAAAAGVRDPAGDPECEDGTPGAGRARMAVPGPDDPAALSPRQAADLDRQLRQAPVRQQAPSPSAPTTVPVVVHVISGTDGKGDVDDATVDEQIAVMNKGFGGGFGGADTGIRFELADITRNADDTWFGRFAANERAIKDELHQGDAGTLNLYTVDLGDAILGQSTFPQEYTADPAADGVVVDHRTVPGGGRKGFDLGYTAVHEVGHWMGLYHTFQNGCEDPGDYVDDTPYEREQSSGCPEGRDTCPDREGTDPIHNFMNYSDDPCLNHFTKGQGERMSDAWAAFRA</sequence>
<accession>A0ABV8FV33</accession>
<dbReference type="InterPro" id="IPR024079">
    <property type="entry name" value="MetalloPept_cat_dom_sf"/>
</dbReference>
<dbReference type="InterPro" id="IPR008754">
    <property type="entry name" value="Peptidase_M43"/>
</dbReference>
<evidence type="ECO:0000256" key="6">
    <source>
        <dbReference type="ARBA" id="ARBA00022833"/>
    </source>
</evidence>
<evidence type="ECO:0000256" key="10">
    <source>
        <dbReference type="SAM" id="Phobius"/>
    </source>
</evidence>
<keyword evidence="13" id="KW-1185">Reference proteome</keyword>
<dbReference type="EMBL" id="JBHSBH010000028">
    <property type="protein sequence ID" value="MFC4000041.1"/>
    <property type="molecule type" value="Genomic_DNA"/>
</dbReference>
<protein>
    <submittedName>
        <fullName evidence="12">Zinc metalloprotease</fullName>
    </submittedName>
</protein>
<feature type="region of interest" description="Disordered" evidence="9">
    <location>
        <begin position="288"/>
        <end position="308"/>
    </location>
</feature>
<keyword evidence="10" id="KW-0472">Membrane</keyword>
<keyword evidence="3" id="KW-0479">Metal-binding</keyword>
<evidence type="ECO:0000256" key="8">
    <source>
        <dbReference type="ARBA" id="ARBA00023157"/>
    </source>
</evidence>
<dbReference type="SUPFAM" id="SSF55486">
    <property type="entry name" value="Metalloproteases ('zincins'), catalytic domain"/>
    <property type="match status" value="1"/>
</dbReference>
<dbReference type="CDD" id="cd04275">
    <property type="entry name" value="ZnMc_pappalysin_like"/>
    <property type="match status" value="1"/>
</dbReference>
<dbReference type="Proteomes" id="UP001595847">
    <property type="component" value="Unassembled WGS sequence"/>
</dbReference>
<evidence type="ECO:0000256" key="5">
    <source>
        <dbReference type="ARBA" id="ARBA00022801"/>
    </source>
</evidence>
<name>A0ABV8FV33_9ACTN</name>
<feature type="transmembrane region" description="Helical" evidence="10">
    <location>
        <begin position="20"/>
        <end position="39"/>
    </location>
</feature>
<dbReference type="Pfam" id="PF05572">
    <property type="entry name" value="Peptidase_M43"/>
    <property type="match status" value="1"/>
</dbReference>
<keyword evidence="10" id="KW-1133">Transmembrane helix</keyword>
<dbReference type="Gene3D" id="3.40.390.10">
    <property type="entry name" value="Collagenase (Catalytic Domain)"/>
    <property type="match status" value="1"/>
</dbReference>
<dbReference type="GO" id="GO:0008237">
    <property type="term" value="F:metallopeptidase activity"/>
    <property type="evidence" value="ECO:0007669"/>
    <property type="project" value="UniProtKB-KW"/>
</dbReference>
<organism evidence="12 13">
    <name type="scientific">Nocardiopsis sediminis</name>
    <dbReference type="NCBI Taxonomy" id="1778267"/>
    <lineage>
        <taxon>Bacteria</taxon>
        <taxon>Bacillati</taxon>
        <taxon>Actinomycetota</taxon>
        <taxon>Actinomycetes</taxon>
        <taxon>Streptosporangiales</taxon>
        <taxon>Nocardiopsidaceae</taxon>
        <taxon>Nocardiopsis</taxon>
    </lineage>
</organism>
<proteinExistence type="inferred from homology"/>
<evidence type="ECO:0000256" key="4">
    <source>
        <dbReference type="ARBA" id="ARBA00022729"/>
    </source>
</evidence>
<evidence type="ECO:0000256" key="1">
    <source>
        <dbReference type="ARBA" id="ARBA00008721"/>
    </source>
</evidence>
<dbReference type="RefSeq" id="WP_378538742.1">
    <property type="nucleotide sequence ID" value="NZ_JBHSBH010000028.1"/>
</dbReference>
<keyword evidence="7 12" id="KW-0482">Metalloprotease</keyword>
<evidence type="ECO:0000259" key="11">
    <source>
        <dbReference type="Pfam" id="PF05572"/>
    </source>
</evidence>
<keyword evidence="4" id="KW-0732">Signal</keyword>
<keyword evidence="2" id="KW-0645">Protease</keyword>
<keyword evidence="5" id="KW-0378">Hydrolase</keyword>
<dbReference type="PANTHER" id="PTHR47466:SF1">
    <property type="entry name" value="METALLOPROTEASE MEP1 (AFU_ORTHOLOGUE AFUA_1G07730)-RELATED"/>
    <property type="match status" value="1"/>
</dbReference>
<reference evidence="13" key="1">
    <citation type="journal article" date="2019" name="Int. J. Syst. Evol. Microbiol.">
        <title>The Global Catalogue of Microorganisms (GCM) 10K type strain sequencing project: providing services to taxonomists for standard genome sequencing and annotation.</title>
        <authorList>
            <consortium name="The Broad Institute Genomics Platform"/>
            <consortium name="The Broad Institute Genome Sequencing Center for Infectious Disease"/>
            <person name="Wu L."/>
            <person name="Ma J."/>
        </authorList>
    </citation>
    <scope>NUCLEOTIDE SEQUENCE [LARGE SCALE GENOMIC DNA]</scope>
    <source>
        <strain evidence="13">TBRC 1826</strain>
    </source>
</reference>
<comment type="similarity">
    <text evidence="1">Belongs to the peptidase M43B family.</text>
</comment>
<evidence type="ECO:0000256" key="3">
    <source>
        <dbReference type="ARBA" id="ARBA00022723"/>
    </source>
</evidence>
<keyword evidence="10" id="KW-0812">Transmembrane</keyword>
<dbReference type="PANTHER" id="PTHR47466">
    <property type="match status" value="1"/>
</dbReference>
<feature type="region of interest" description="Disordered" evidence="9">
    <location>
        <begin position="42"/>
        <end position="99"/>
    </location>
</feature>
<evidence type="ECO:0000313" key="12">
    <source>
        <dbReference type="EMBL" id="MFC4000041.1"/>
    </source>
</evidence>
<evidence type="ECO:0000256" key="2">
    <source>
        <dbReference type="ARBA" id="ARBA00022670"/>
    </source>
</evidence>
<gene>
    <name evidence="12" type="ORF">ACFOVU_29285</name>
</gene>
<keyword evidence="6" id="KW-0862">Zinc</keyword>
<evidence type="ECO:0000313" key="13">
    <source>
        <dbReference type="Proteomes" id="UP001595847"/>
    </source>
</evidence>
<comment type="caution">
    <text evidence="12">The sequence shown here is derived from an EMBL/GenBank/DDBJ whole genome shotgun (WGS) entry which is preliminary data.</text>
</comment>
<feature type="compositionally biased region" description="Basic and acidic residues" evidence="9">
    <location>
        <begin position="289"/>
        <end position="308"/>
    </location>
</feature>
<feature type="domain" description="Peptidase M43 pregnancy-associated plasma-A" evidence="11">
    <location>
        <begin position="259"/>
        <end position="340"/>
    </location>
</feature>